<dbReference type="PANTHER" id="PTHR43405:SF1">
    <property type="entry name" value="GLYCOSYL HYDROLASE DIGH"/>
    <property type="match status" value="1"/>
</dbReference>
<evidence type="ECO:0000256" key="1">
    <source>
        <dbReference type="ARBA" id="ARBA00022729"/>
    </source>
</evidence>
<evidence type="ECO:0000313" key="4">
    <source>
        <dbReference type="Proteomes" id="UP000239576"/>
    </source>
</evidence>
<keyword evidence="1" id="KW-0732">Signal</keyword>
<dbReference type="Proteomes" id="UP000239576">
    <property type="component" value="Unassembled WGS sequence"/>
</dbReference>
<feature type="domain" description="SLH" evidence="2">
    <location>
        <begin position="2"/>
        <end position="65"/>
    </location>
</feature>
<dbReference type="OrthoDB" id="9759810at2"/>
<organism evidence="3 4">
    <name type="scientific">Stenomitos frigidus ULC18</name>
    <dbReference type="NCBI Taxonomy" id="2107698"/>
    <lineage>
        <taxon>Bacteria</taxon>
        <taxon>Bacillati</taxon>
        <taxon>Cyanobacteriota</taxon>
        <taxon>Cyanophyceae</taxon>
        <taxon>Leptolyngbyales</taxon>
        <taxon>Leptolyngbyaceae</taxon>
        <taxon>Stenomitos</taxon>
    </lineage>
</organism>
<dbReference type="Gene3D" id="3.20.20.80">
    <property type="entry name" value="Glycosidases"/>
    <property type="match status" value="1"/>
</dbReference>
<comment type="caution">
    <text evidence="3">The sequence shown here is derived from an EMBL/GenBank/DDBJ whole genome shotgun (WGS) entry which is preliminary data.</text>
</comment>
<evidence type="ECO:0000259" key="2">
    <source>
        <dbReference type="PROSITE" id="PS51272"/>
    </source>
</evidence>
<reference evidence="4" key="1">
    <citation type="submission" date="2018-02" db="EMBL/GenBank/DDBJ databases">
        <authorList>
            <person name="Moore K."/>
            <person name="Momper L."/>
        </authorList>
    </citation>
    <scope>NUCLEOTIDE SEQUENCE [LARGE SCALE GENOMIC DNA]</scope>
    <source>
        <strain evidence="4">ULC18</strain>
    </source>
</reference>
<dbReference type="SUPFAM" id="SSF51445">
    <property type="entry name" value="(Trans)glycosidases"/>
    <property type="match status" value="1"/>
</dbReference>
<dbReference type="InterPro" id="IPR052177">
    <property type="entry name" value="Divisome_Glycosyl_Hydrolase"/>
</dbReference>
<dbReference type="AlphaFoldDB" id="A0A2T1DYY9"/>
<dbReference type="Pfam" id="PF02638">
    <property type="entry name" value="GHL10"/>
    <property type="match status" value="1"/>
</dbReference>
<dbReference type="EMBL" id="PVWK01000121">
    <property type="protein sequence ID" value="PSB25723.1"/>
    <property type="molecule type" value="Genomic_DNA"/>
</dbReference>
<protein>
    <recommendedName>
        <fullName evidence="2">SLH domain-containing protein</fullName>
    </recommendedName>
</protein>
<dbReference type="InterPro" id="IPR003790">
    <property type="entry name" value="GHL10"/>
</dbReference>
<reference evidence="3 4" key="2">
    <citation type="submission" date="2018-03" db="EMBL/GenBank/DDBJ databases">
        <title>The ancient ancestry and fast evolution of plastids.</title>
        <authorList>
            <person name="Moore K.R."/>
            <person name="Magnabosco C."/>
            <person name="Momper L."/>
            <person name="Gold D.A."/>
            <person name="Bosak T."/>
            <person name="Fournier G.P."/>
        </authorList>
    </citation>
    <scope>NUCLEOTIDE SEQUENCE [LARGE SCALE GENOMIC DNA]</scope>
    <source>
        <strain evidence="3 4">ULC18</strain>
    </source>
</reference>
<proteinExistence type="predicted"/>
<dbReference type="Pfam" id="PF00395">
    <property type="entry name" value="SLH"/>
    <property type="match status" value="3"/>
</dbReference>
<feature type="domain" description="SLH" evidence="2">
    <location>
        <begin position="66"/>
        <end position="125"/>
    </location>
</feature>
<dbReference type="RefSeq" id="WP_106258601.1">
    <property type="nucleotide sequence ID" value="NZ_CAWNSW010000160.1"/>
</dbReference>
<dbReference type="PANTHER" id="PTHR43405">
    <property type="entry name" value="GLYCOSYL HYDROLASE DIGH"/>
    <property type="match status" value="1"/>
</dbReference>
<name>A0A2T1DYY9_9CYAN</name>
<evidence type="ECO:0000313" key="3">
    <source>
        <dbReference type="EMBL" id="PSB25723.1"/>
    </source>
</evidence>
<gene>
    <name evidence="3" type="ORF">C7B82_21905</name>
</gene>
<accession>A0A2T1DYY9</accession>
<dbReference type="InterPro" id="IPR001119">
    <property type="entry name" value="SLH_dom"/>
</dbReference>
<sequence length="657" mass="73225">MVASSGFPDTQTHWARPFIEGLAQRNIMRGFEDGSFRPERAMSRAEFASVLQAAFSPSATRPYVPFVDVPTTHWAAGAIRRSYEGGFLTGYPGQQFRPNENIPRVQALSALIGGLGLPSESSVTLAELYQDSAQIAGWAIDAIAAATANEIVVNHPDLRRLRPTQPATRAEIAAFVYQCLVALGKAPAIDSSAIVPWVKTVSVSHTREFRAAWVACVWNGDFPSKAGLSTQQQQAELIGILDRMQALNLNALILQVRPEGDALYRSSLEPWSFWLTGTQGKAPDPFYDPLEFAIAQAHQRNIELHAWFNPYRARTSERIVNVSPHMAVTNPDVVYRWDKQLWMDPGAKVVQDRTTNVILDVVRRYDVDGIHLDDYFYPYPIAGQTFPDDKTYQAYKTGGGSLSLADWRRDNVNRLIQRLFTSIRAAKPHVKFGISPFGIYRPGQPPQIQGLDAYNQLYADSLKWLQEGWVDYLSPQLYWRIDATAQSYPILLRWWTDNNPKQRHLYPGNNLGALSGNQWDLSEILNQIDLTRQLTPQLALGNVFFSAKALTANHQGIGDRFRTETYANRALPPSMPWLTSTPPANPTGVHASNGTLIWNASTQDIRGWSLYQQNGTNWTLQQILPVATTKTTLPSGTYALCAVGRSAVESKGVVVKV</sequence>
<feature type="domain" description="SLH" evidence="2">
    <location>
        <begin position="126"/>
        <end position="190"/>
    </location>
</feature>
<keyword evidence="4" id="KW-1185">Reference proteome</keyword>
<dbReference type="InterPro" id="IPR017853">
    <property type="entry name" value="GH"/>
</dbReference>
<dbReference type="PROSITE" id="PS51272">
    <property type="entry name" value="SLH"/>
    <property type="match status" value="3"/>
</dbReference>